<dbReference type="EMBL" id="BAAAUX010000023">
    <property type="protein sequence ID" value="GAA2812017.1"/>
    <property type="molecule type" value="Genomic_DNA"/>
</dbReference>
<dbReference type="RefSeq" id="WP_344684445.1">
    <property type="nucleotide sequence ID" value="NZ_BAAAUX010000023.1"/>
</dbReference>
<reference evidence="2 3" key="1">
    <citation type="journal article" date="2019" name="Int. J. Syst. Evol. Microbiol.">
        <title>The Global Catalogue of Microorganisms (GCM) 10K type strain sequencing project: providing services to taxonomists for standard genome sequencing and annotation.</title>
        <authorList>
            <consortium name="The Broad Institute Genomics Platform"/>
            <consortium name="The Broad Institute Genome Sequencing Center for Infectious Disease"/>
            <person name="Wu L."/>
            <person name="Ma J."/>
        </authorList>
    </citation>
    <scope>NUCLEOTIDE SEQUENCE [LARGE SCALE GENOMIC DNA]</scope>
    <source>
        <strain evidence="2 3">JCM 9383</strain>
    </source>
</reference>
<protein>
    <submittedName>
        <fullName evidence="2">Uncharacterized protein</fullName>
    </submittedName>
</protein>
<evidence type="ECO:0000313" key="3">
    <source>
        <dbReference type="Proteomes" id="UP001500979"/>
    </source>
</evidence>
<comment type="caution">
    <text evidence="2">The sequence shown here is derived from an EMBL/GenBank/DDBJ whole genome shotgun (WGS) entry which is preliminary data.</text>
</comment>
<feature type="transmembrane region" description="Helical" evidence="1">
    <location>
        <begin position="143"/>
        <end position="164"/>
    </location>
</feature>
<gene>
    <name evidence="2" type="ORF">GCM10010470_54320</name>
</gene>
<keyword evidence="1" id="KW-0812">Transmembrane</keyword>
<name>A0ABN3VKB0_9PSEU</name>
<dbReference type="Proteomes" id="UP001500979">
    <property type="component" value="Unassembled WGS sequence"/>
</dbReference>
<evidence type="ECO:0000256" key="1">
    <source>
        <dbReference type="SAM" id="Phobius"/>
    </source>
</evidence>
<organism evidence="2 3">
    <name type="scientific">Saccharopolyspora taberi</name>
    <dbReference type="NCBI Taxonomy" id="60895"/>
    <lineage>
        <taxon>Bacteria</taxon>
        <taxon>Bacillati</taxon>
        <taxon>Actinomycetota</taxon>
        <taxon>Actinomycetes</taxon>
        <taxon>Pseudonocardiales</taxon>
        <taxon>Pseudonocardiaceae</taxon>
        <taxon>Saccharopolyspora</taxon>
    </lineage>
</organism>
<keyword evidence="1" id="KW-0472">Membrane</keyword>
<feature type="transmembrane region" description="Helical" evidence="1">
    <location>
        <begin position="33"/>
        <end position="52"/>
    </location>
</feature>
<accession>A0ABN3VKB0</accession>
<feature type="transmembrane region" description="Helical" evidence="1">
    <location>
        <begin position="101"/>
        <end position="118"/>
    </location>
</feature>
<keyword evidence="3" id="KW-1185">Reference proteome</keyword>
<feature type="transmembrane region" description="Helical" evidence="1">
    <location>
        <begin position="184"/>
        <end position="202"/>
    </location>
</feature>
<evidence type="ECO:0000313" key="2">
    <source>
        <dbReference type="EMBL" id="GAA2812017.1"/>
    </source>
</evidence>
<feature type="transmembrane region" description="Helical" evidence="1">
    <location>
        <begin position="223"/>
        <end position="248"/>
    </location>
</feature>
<sequence>MRTAPAVFATLTLLAFLAAKVLPHSTVLFEIPAWVTPAGAIAGIAAAIALPTRRHRTAFTITGVALVLLLWSAGGLLFDIVMPITWLLVPDWPMPDWPMGATRALALTSAILLFRALVRRRRQLRGECLGCGWGGEPVRQRLWLGYAGLLFGLPYPVLKTIWALGGTIGLDYPVPERDGFTSGWLVVPVALVGLVLSPALVHRWGRIWPRWVPGLAGKPTPRGLLLFGGWFGSALLLTMGIPAVMLELGFTGGVQPRPIPGMHAWPSALFYTSWFFWGLVLTPATRLYQLRTRQRCRSCDRAPALEGTMGR</sequence>
<proteinExistence type="predicted"/>
<feature type="transmembrane region" description="Helical" evidence="1">
    <location>
        <begin position="268"/>
        <end position="288"/>
    </location>
</feature>
<keyword evidence="1" id="KW-1133">Transmembrane helix</keyword>
<feature type="transmembrane region" description="Helical" evidence="1">
    <location>
        <begin position="64"/>
        <end position="89"/>
    </location>
</feature>